<gene>
    <name evidence="1" type="ORF">MRATA1EN3_LOCUS9146</name>
</gene>
<name>A0ACB0EBV4_RANTA</name>
<reference evidence="1" key="1">
    <citation type="submission" date="2023-05" db="EMBL/GenBank/DDBJ databases">
        <authorList>
            <consortium name="ELIXIR-Norway"/>
        </authorList>
    </citation>
    <scope>NUCLEOTIDE SEQUENCE</scope>
</reference>
<protein>
    <submittedName>
        <fullName evidence="1">Uncharacterized protein</fullName>
    </submittedName>
</protein>
<accession>A0ACB0EBV4</accession>
<proteinExistence type="predicted"/>
<sequence>MEDGVPQSAGLNKKDETHAPVGRPSLRDNHFRVCRKLRRGTKRRGGAIQRRGNQGAGPGLGGNAQVTFKDVAIEFSQEEWEFPDPAQRTLYRDVMVETYRNLLSKTLFDLNIISILEQVREPQNVENKVKKVNAWGHIKGMNTRKSSEGQRGSHTVNIYAGNKYTKCFENRTGLSFQSHLTEWKKFQTEEKIYECDQVENLTKHERNHTREKPYKCHDCDKAYTQFVHLTRHQKIHTKKKHLESNILDNAFSQSSSLEAYQRIHGTEETYKCNECGKSFNWGSRLTRHQRIHMGEKAYKCNICSKAFSQNSNLRIYQRIHTGEKPYKCNECGEAFEQYSSVTQHQNIYPVEKPHKCNVCDKAFIKRSYLWGHERMHTREKSYKCTECSKAFGQWSDFRIHQRIHTGEKALEM</sequence>
<evidence type="ECO:0000313" key="1">
    <source>
        <dbReference type="EMBL" id="CAI9697933.1"/>
    </source>
</evidence>
<evidence type="ECO:0000313" key="2">
    <source>
        <dbReference type="Proteomes" id="UP001162501"/>
    </source>
</evidence>
<dbReference type="EMBL" id="OX596101">
    <property type="protein sequence ID" value="CAI9697933.1"/>
    <property type="molecule type" value="Genomic_DNA"/>
</dbReference>
<dbReference type="Proteomes" id="UP001162501">
    <property type="component" value="Chromosome 17"/>
</dbReference>
<organism evidence="1 2">
    <name type="scientific">Rangifer tarandus platyrhynchus</name>
    <name type="common">Svalbard reindeer</name>
    <dbReference type="NCBI Taxonomy" id="3082113"/>
    <lineage>
        <taxon>Eukaryota</taxon>
        <taxon>Metazoa</taxon>
        <taxon>Chordata</taxon>
        <taxon>Craniata</taxon>
        <taxon>Vertebrata</taxon>
        <taxon>Euteleostomi</taxon>
        <taxon>Mammalia</taxon>
        <taxon>Eutheria</taxon>
        <taxon>Laurasiatheria</taxon>
        <taxon>Artiodactyla</taxon>
        <taxon>Ruminantia</taxon>
        <taxon>Pecora</taxon>
        <taxon>Cervidae</taxon>
        <taxon>Odocoileinae</taxon>
        <taxon>Rangifer</taxon>
    </lineage>
</organism>